<evidence type="ECO:0000256" key="11">
    <source>
        <dbReference type="ARBA" id="ARBA00022741"/>
    </source>
</evidence>
<evidence type="ECO:0000256" key="1">
    <source>
        <dbReference type="ARBA" id="ARBA00001946"/>
    </source>
</evidence>
<evidence type="ECO:0000256" key="7">
    <source>
        <dbReference type="ARBA" id="ARBA00022517"/>
    </source>
</evidence>
<dbReference type="SMART" id="SM00090">
    <property type="entry name" value="RIO"/>
    <property type="match status" value="1"/>
</dbReference>
<feature type="active site" description="Proton acceptor" evidence="19">
    <location>
        <position position="351"/>
    </location>
</feature>
<dbReference type="Proteomes" id="UP000473826">
    <property type="component" value="Unassembled WGS sequence"/>
</dbReference>
<evidence type="ECO:0000256" key="5">
    <source>
        <dbReference type="ARBA" id="ARBA00016038"/>
    </source>
</evidence>
<comment type="similarity">
    <text evidence="3 18">Belongs to the protein kinase superfamily. RIO-type Ser/Thr kinase family.</text>
</comment>
<dbReference type="InterPro" id="IPR051272">
    <property type="entry name" value="RIO-type_Ser/Thr_kinase"/>
</dbReference>
<dbReference type="InterPro" id="IPR017407">
    <property type="entry name" value="Ser/Thr_kinase_Rio1"/>
</dbReference>
<dbReference type="EMBL" id="QKWK01000001">
    <property type="protein sequence ID" value="TXT15984.1"/>
    <property type="molecule type" value="Genomic_DNA"/>
</dbReference>
<evidence type="ECO:0000256" key="6">
    <source>
        <dbReference type="ARBA" id="ARBA00022490"/>
    </source>
</evidence>
<keyword evidence="15" id="KW-0460">Magnesium</keyword>
<name>A0A7D8Z852_VANHU</name>
<dbReference type="CDD" id="cd05147">
    <property type="entry name" value="RIO1_euk"/>
    <property type="match status" value="1"/>
</dbReference>
<dbReference type="PANTHER" id="PTHR45723">
    <property type="entry name" value="SERINE/THREONINE-PROTEIN KINASE RIO1"/>
    <property type="match status" value="1"/>
</dbReference>
<evidence type="ECO:0000256" key="8">
    <source>
        <dbReference type="ARBA" id="ARBA00022527"/>
    </source>
</evidence>
<dbReference type="Gene3D" id="1.10.510.10">
    <property type="entry name" value="Transferase(Phosphotransferase) domain 1"/>
    <property type="match status" value="1"/>
</dbReference>
<keyword evidence="10" id="KW-0479">Metal-binding</keyword>
<sequence length="617" mass="68073">MERSTTSPNHADEPTTAPAVEQLAHRPDGKGYIDDEDALDNVTEAGGDDLSDGSSVEEEDSEADEAELADDLSDEEMLEWGVEDEDWELADGNFTKQYNRVRQSYAATDASAGPSNPLPARNTHALRTQRAAPAAAGSLSKKLINPAVLAGGVAANPKSVADRANQKDKADRATHEQVLDARTRLVLSALVNRGFFSVIEHCISTGKEANVYLAYPGDNAPPEPSPYPPTIAVKIYRTSILNFRSRKSYIEGEHRFRGGYMSAKNPRKMVRLWAEKELRNLRRLVQGGVRAPIVIEQRENVLVMEFLGQGSTASPRLKDAEISNSKLPRLYGELLVAMRRMFHHCHLVHADLSEYNILYHAGHVYIIDVSQSVEHDHPSAFDFLRSDIRNVEDFFQRRSGGEVRTLGLRRTWSFIVDESVGLTPEEEQGDAGEDRLLDILKTWLDAEPEAAPDAAGATTSEQKAVDDAVFFSSYIPRSLGEVYDPERDVELLRSGQGDKLIYAGVTGLQISDAKEAKDAAASASEATPEAKPEAEEKAPDADAPKTPKTVRFEGDDEDEDDGSDDDGDEAPAAERRRPGADVSQERKKALKEENREKRQNKMPKGEKKRLIKKSGRS</sequence>
<feature type="compositionally biased region" description="Basic and acidic residues" evidence="22">
    <location>
        <begin position="572"/>
        <end position="605"/>
    </location>
</feature>
<evidence type="ECO:0000256" key="12">
    <source>
        <dbReference type="ARBA" id="ARBA00022777"/>
    </source>
</evidence>
<keyword evidence="14 18" id="KW-0067">ATP-binding</keyword>
<comment type="subcellular location">
    <subcellularLocation>
        <location evidence="2">Cytoplasm</location>
    </subcellularLocation>
</comment>
<feature type="binding site" evidence="21">
    <location>
        <position position="368"/>
    </location>
    <ligand>
        <name>Mg(2+)</name>
        <dbReference type="ChEBI" id="CHEBI:18420"/>
    </ligand>
</feature>
<dbReference type="AlphaFoldDB" id="A0A7D8Z852"/>
<dbReference type="SUPFAM" id="SSF56112">
    <property type="entry name" value="Protein kinase-like (PK-like)"/>
    <property type="match status" value="1"/>
</dbReference>
<feature type="region of interest" description="Disordered" evidence="22">
    <location>
        <begin position="1"/>
        <end position="74"/>
    </location>
</feature>
<keyword evidence="7" id="KW-0690">Ribosome biogenesis</keyword>
<dbReference type="InterPro" id="IPR000687">
    <property type="entry name" value="RIO_kinase"/>
</dbReference>
<evidence type="ECO:0000256" key="19">
    <source>
        <dbReference type="PIRSR" id="PIRSR038147-1"/>
    </source>
</evidence>
<keyword evidence="9 18" id="KW-0808">Transferase</keyword>
<dbReference type="GO" id="GO:0005737">
    <property type="term" value="C:cytoplasm"/>
    <property type="evidence" value="ECO:0007669"/>
    <property type="project" value="UniProtKB-SubCell"/>
</dbReference>
<keyword evidence="13" id="KW-0378">Hydrolase</keyword>
<feature type="compositionally biased region" description="Acidic residues" evidence="22">
    <location>
        <begin position="46"/>
        <end position="74"/>
    </location>
</feature>
<dbReference type="EC" id="2.7.11.1" evidence="4 18"/>
<evidence type="ECO:0000256" key="17">
    <source>
        <dbReference type="ARBA" id="ARBA00048679"/>
    </source>
</evidence>
<feature type="binding site" evidence="21">
    <location>
        <position position="356"/>
    </location>
    <ligand>
        <name>Mg(2+)</name>
        <dbReference type="ChEBI" id="CHEBI:18420"/>
    </ligand>
</feature>
<dbReference type="GO" id="GO:0046872">
    <property type="term" value="F:metal ion binding"/>
    <property type="evidence" value="ECO:0007669"/>
    <property type="project" value="UniProtKB-KW"/>
</dbReference>
<dbReference type="GO" id="GO:0016787">
    <property type="term" value="F:hydrolase activity"/>
    <property type="evidence" value="ECO:0007669"/>
    <property type="project" value="UniProtKB-KW"/>
</dbReference>
<dbReference type="GO" id="GO:0004674">
    <property type="term" value="F:protein serine/threonine kinase activity"/>
    <property type="evidence" value="ECO:0007669"/>
    <property type="project" value="UniProtKB-KW"/>
</dbReference>
<evidence type="ECO:0000256" key="22">
    <source>
        <dbReference type="SAM" id="MobiDB-lite"/>
    </source>
</evidence>
<evidence type="ECO:0000256" key="21">
    <source>
        <dbReference type="PIRSR" id="PIRSR038147-3"/>
    </source>
</evidence>
<evidence type="ECO:0000256" key="16">
    <source>
        <dbReference type="ARBA" id="ARBA00047899"/>
    </source>
</evidence>
<keyword evidence="8 18" id="KW-0723">Serine/threonine-protein kinase</keyword>
<evidence type="ECO:0000313" key="24">
    <source>
        <dbReference type="EMBL" id="TXT15984.1"/>
    </source>
</evidence>
<evidence type="ECO:0000259" key="23">
    <source>
        <dbReference type="SMART" id="SM00090"/>
    </source>
</evidence>
<dbReference type="PIRSF" id="PIRSF038147">
    <property type="entry name" value="Ser/Thr_PK_RIO1"/>
    <property type="match status" value="1"/>
</dbReference>
<accession>A0A7D8Z852</accession>
<dbReference type="InterPro" id="IPR018935">
    <property type="entry name" value="RIO_kinase_CS"/>
</dbReference>
<keyword evidence="12 18" id="KW-0418">Kinase</keyword>
<dbReference type="OrthoDB" id="205248at2759"/>
<evidence type="ECO:0000256" key="2">
    <source>
        <dbReference type="ARBA" id="ARBA00004496"/>
    </source>
</evidence>
<dbReference type="GO" id="GO:0005524">
    <property type="term" value="F:ATP binding"/>
    <property type="evidence" value="ECO:0007669"/>
    <property type="project" value="UniProtKB-KW"/>
</dbReference>
<dbReference type="InterPro" id="IPR011009">
    <property type="entry name" value="Kinase-like_dom_sf"/>
</dbReference>
<proteinExistence type="inferred from homology"/>
<evidence type="ECO:0000256" key="9">
    <source>
        <dbReference type="ARBA" id="ARBA00022679"/>
    </source>
</evidence>
<feature type="binding site" evidence="20">
    <location>
        <position position="307"/>
    </location>
    <ligand>
        <name>ATP</name>
        <dbReference type="ChEBI" id="CHEBI:30616"/>
    </ligand>
</feature>
<feature type="compositionally biased region" description="Basic residues" evidence="22">
    <location>
        <begin position="606"/>
        <end position="617"/>
    </location>
</feature>
<protein>
    <recommendedName>
        <fullName evidence="5 18">Serine/threonine-protein kinase RIO1</fullName>
        <ecNumber evidence="4 18">2.7.11.1</ecNumber>
    </recommendedName>
</protein>
<evidence type="ECO:0000313" key="25">
    <source>
        <dbReference type="Proteomes" id="UP000473826"/>
    </source>
</evidence>
<comment type="catalytic activity">
    <reaction evidence="17 18">
        <text>L-seryl-[protein] + ATP = O-phospho-L-seryl-[protein] + ADP + H(+)</text>
        <dbReference type="Rhea" id="RHEA:17989"/>
        <dbReference type="Rhea" id="RHEA-COMP:9863"/>
        <dbReference type="Rhea" id="RHEA-COMP:11604"/>
        <dbReference type="ChEBI" id="CHEBI:15378"/>
        <dbReference type="ChEBI" id="CHEBI:29999"/>
        <dbReference type="ChEBI" id="CHEBI:30616"/>
        <dbReference type="ChEBI" id="CHEBI:83421"/>
        <dbReference type="ChEBI" id="CHEBI:456216"/>
        <dbReference type="EC" id="2.7.11.1"/>
    </reaction>
</comment>
<feature type="compositionally biased region" description="Acidic residues" evidence="22">
    <location>
        <begin position="554"/>
        <end position="571"/>
    </location>
</feature>
<feature type="region of interest" description="Disordered" evidence="22">
    <location>
        <begin position="516"/>
        <end position="617"/>
    </location>
</feature>
<dbReference type="Gene3D" id="3.30.200.20">
    <property type="entry name" value="Phosphorylase Kinase, domain 1"/>
    <property type="match status" value="1"/>
</dbReference>
<gene>
    <name evidence="24" type="ORF">VHUM_00487</name>
</gene>
<evidence type="ECO:0000256" key="15">
    <source>
        <dbReference type="ARBA" id="ARBA00022842"/>
    </source>
</evidence>
<evidence type="ECO:0000256" key="3">
    <source>
        <dbReference type="ARBA" id="ARBA00009196"/>
    </source>
</evidence>
<feature type="domain" description="RIO kinase" evidence="23">
    <location>
        <begin position="168"/>
        <end position="417"/>
    </location>
</feature>
<keyword evidence="6" id="KW-0963">Cytoplasm</keyword>
<feature type="active site" description="4-aspartylphosphate intermediate" evidence="19">
    <location>
        <position position="368"/>
    </location>
</feature>
<evidence type="ECO:0000256" key="4">
    <source>
        <dbReference type="ARBA" id="ARBA00012513"/>
    </source>
</evidence>
<comment type="caution">
    <text evidence="24">The sequence shown here is derived from an EMBL/GenBank/DDBJ whole genome shotgun (WGS) entry which is preliminary data.</text>
</comment>
<evidence type="ECO:0000256" key="14">
    <source>
        <dbReference type="ARBA" id="ARBA00022840"/>
    </source>
</evidence>
<keyword evidence="11 18" id="KW-0547">Nucleotide-binding</keyword>
<dbReference type="PROSITE" id="PS01245">
    <property type="entry name" value="RIO1"/>
    <property type="match status" value="1"/>
</dbReference>
<reference evidence="24 25" key="1">
    <citation type="journal article" date="2019" name="PLoS Genet.">
        <title>Convergent evolution of linked mating-type loci in basidiomycete fungi.</title>
        <authorList>
            <person name="Sun S."/>
            <person name="Coelho M.A."/>
            <person name="Heitman J."/>
            <person name="Nowrousian M."/>
        </authorList>
    </citation>
    <scope>NUCLEOTIDE SEQUENCE [LARGE SCALE GENOMIC DNA]</scope>
    <source>
        <strain evidence="24 25">CBS 4282</strain>
    </source>
</reference>
<comment type="cofactor">
    <cofactor evidence="1 21">
        <name>Mg(2+)</name>
        <dbReference type="ChEBI" id="CHEBI:18420"/>
    </cofactor>
</comment>
<dbReference type="GO" id="GO:0042254">
    <property type="term" value="P:ribosome biogenesis"/>
    <property type="evidence" value="ECO:0007669"/>
    <property type="project" value="UniProtKB-KW"/>
</dbReference>
<dbReference type="InterPro" id="IPR018934">
    <property type="entry name" value="RIO_dom"/>
</dbReference>
<evidence type="ECO:0000256" key="20">
    <source>
        <dbReference type="PIRSR" id="PIRSR038147-2"/>
    </source>
</evidence>
<evidence type="ECO:0000256" key="18">
    <source>
        <dbReference type="PIRNR" id="PIRNR038147"/>
    </source>
</evidence>
<dbReference type="Pfam" id="PF01163">
    <property type="entry name" value="RIO1"/>
    <property type="match status" value="1"/>
</dbReference>
<evidence type="ECO:0000256" key="10">
    <source>
        <dbReference type="ARBA" id="ARBA00022723"/>
    </source>
</evidence>
<keyword evidence="25" id="KW-1185">Reference proteome</keyword>
<comment type="catalytic activity">
    <reaction evidence="16 18">
        <text>L-threonyl-[protein] + ATP = O-phospho-L-threonyl-[protein] + ADP + H(+)</text>
        <dbReference type="Rhea" id="RHEA:46608"/>
        <dbReference type="Rhea" id="RHEA-COMP:11060"/>
        <dbReference type="Rhea" id="RHEA-COMP:11605"/>
        <dbReference type="ChEBI" id="CHEBI:15378"/>
        <dbReference type="ChEBI" id="CHEBI:30013"/>
        <dbReference type="ChEBI" id="CHEBI:30616"/>
        <dbReference type="ChEBI" id="CHEBI:61977"/>
        <dbReference type="ChEBI" id="CHEBI:456216"/>
        <dbReference type="EC" id="2.7.11.1"/>
    </reaction>
</comment>
<feature type="compositionally biased region" description="Basic and acidic residues" evidence="22">
    <location>
        <begin position="528"/>
        <end position="553"/>
    </location>
</feature>
<feature type="compositionally biased region" description="Basic and acidic residues" evidence="22">
    <location>
        <begin position="23"/>
        <end position="33"/>
    </location>
</feature>
<organism evidence="24 25">
    <name type="scientific">Vanrija humicola</name>
    <name type="common">Yeast</name>
    <name type="synonym">Cryptococcus humicola</name>
    <dbReference type="NCBI Taxonomy" id="5417"/>
    <lineage>
        <taxon>Eukaryota</taxon>
        <taxon>Fungi</taxon>
        <taxon>Dikarya</taxon>
        <taxon>Basidiomycota</taxon>
        <taxon>Agaricomycotina</taxon>
        <taxon>Tremellomycetes</taxon>
        <taxon>Trichosporonales</taxon>
        <taxon>Trichosporonaceae</taxon>
        <taxon>Vanrija</taxon>
    </lineage>
</organism>
<evidence type="ECO:0000256" key="13">
    <source>
        <dbReference type="ARBA" id="ARBA00022801"/>
    </source>
</evidence>
<feature type="binding site" evidence="20">
    <location>
        <position position="234"/>
    </location>
    <ligand>
        <name>ATP</name>
        <dbReference type="ChEBI" id="CHEBI:30616"/>
    </ligand>
</feature>